<gene>
    <name evidence="5" type="ORF">OHZ10_38110</name>
</gene>
<keyword evidence="6" id="KW-1185">Reference proteome</keyword>
<evidence type="ECO:0000256" key="4">
    <source>
        <dbReference type="SAM" id="Phobius"/>
    </source>
</evidence>
<dbReference type="Gene3D" id="1.20.1250.20">
    <property type="entry name" value="MFS general substrate transporter like domains"/>
    <property type="match status" value="2"/>
</dbReference>
<feature type="transmembrane region" description="Helical" evidence="4">
    <location>
        <begin position="107"/>
        <end position="128"/>
    </location>
</feature>
<feature type="transmembrane region" description="Helical" evidence="4">
    <location>
        <begin position="282"/>
        <end position="299"/>
    </location>
</feature>
<dbReference type="Pfam" id="PF07690">
    <property type="entry name" value="MFS_1"/>
    <property type="match status" value="1"/>
</dbReference>
<feature type="transmembrane region" description="Helical" evidence="4">
    <location>
        <begin position="53"/>
        <end position="73"/>
    </location>
</feature>
<name>A0ABZ3DXM4_9BURK</name>
<accession>A0ABZ3DXM4</accession>
<dbReference type="InterPro" id="IPR036259">
    <property type="entry name" value="MFS_trans_sf"/>
</dbReference>
<organism evidence="5 6">
    <name type="scientific">Burkholderia arboris</name>
    <dbReference type="NCBI Taxonomy" id="488730"/>
    <lineage>
        <taxon>Bacteria</taxon>
        <taxon>Pseudomonadati</taxon>
        <taxon>Pseudomonadota</taxon>
        <taxon>Betaproteobacteria</taxon>
        <taxon>Burkholderiales</taxon>
        <taxon>Burkholderiaceae</taxon>
        <taxon>Burkholderia</taxon>
        <taxon>Burkholderia cepacia complex</taxon>
    </lineage>
</organism>
<dbReference type="RefSeq" id="WP_342706249.1">
    <property type="nucleotide sequence ID" value="NZ_CP109823.1"/>
</dbReference>
<feature type="transmembrane region" description="Helical" evidence="4">
    <location>
        <begin position="305"/>
        <end position="325"/>
    </location>
</feature>
<feature type="transmembrane region" description="Helical" evidence="4">
    <location>
        <begin position="171"/>
        <end position="190"/>
    </location>
</feature>
<dbReference type="SUPFAM" id="SSF103473">
    <property type="entry name" value="MFS general substrate transporter"/>
    <property type="match status" value="1"/>
</dbReference>
<feature type="transmembrane region" description="Helical" evidence="4">
    <location>
        <begin position="254"/>
        <end position="270"/>
    </location>
</feature>
<keyword evidence="1 4" id="KW-0812">Transmembrane</keyword>
<feature type="transmembrane region" description="Helical" evidence="4">
    <location>
        <begin position="12"/>
        <end position="33"/>
    </location>
</feature>
<protein>
    <submittedName>
        <fullName evidence="5">MFS transporter</fullName>
    </submittedName>
</protein>
<evidence type="ECO:0000313" key="5">
    <source>
        <dbReference type="EMBL" id="XAE53353.1"/>
    </source>
</evidence>
<dbReference type="PANTHER" id="PTHR23531">
    <property type="entry name" value="QUINOLENE RESISTANCE PROTEIN NORA"/>
    <property type="match status" value="1"/>
</dbReference>
<dbReference type="InterPro" id="IPR011701">
    <property type="entry name" value="MFS"/>
</dbReference>
<keyword evidence="3 4" id="KW-0472">Membrane</keyword>
<dbReference type="InterPro" id="IPR052714">
    <property type="entry name" value="MFS_Exporter"/>
</dbReference>
<keyword evidence="2 4" id="KW-1133">Transmembrane helix</keyword>
<evidence type="ECO:0000256" key="1">
    <source>
        <dbReference type="ARBA" id="ARBA00022692"/>
    </source>
</evidence>
<feature type="transmembrane region" description="Helical" evidence="4">
    <location>
        <begin position="80"/>
        <end position="101"/>
    </location>
</feature>
<feature type="transmembrane region" description="Helical" evidence="4">
    <location>
        <begin position="222"/>
        <end position="242"/>
    </location>
</feature>
<dbReference type="EMBL" id="CP109823">
    <property type="protein sequence ID" value="XAE53353.1"/>
    <property type="molecule type" value="Genomic_DNA"/>
</dbReference>
<dbReference type="PANTHER" id="PTHR23531:SF1">
    <property type="entry name" value="QUINOLENE RESISTANCE PROTEIN NORA"/>
    <property type="match status" value="1"/>
</dbReference>
<feature type="transmembrane region" description="Helical" evidence="4">
    <location>
        <begin position="346"/>
        <end position="367"/>
    </location>
</feature>
<reference evidence="5 6" key="1">
    <citation type="submission" date="2022-10" db="EMBL/GenBank/DDBJ databases">
        <title>Genomic of Burkholderia cepacia PN-1.</title>
        <authorList>
            <person name="Yang Y."/>
            <person name="Guan H."/>
            <person name="Huang J."/>
        </authorList>
    </citation>
    <scope>NUCLEOTIDE SEQUENCE [LARGE SCALE GENOMIC DNA]</scope>
    <source>
        <strain evidence="5 6">PN-1</strain>
    </source>
</reference>
<evidence type="ECO:0000313" key="6">
    <source>
        <dbReference type="Proteomes" id="UP001448498"/>
    </source>
</evidence>
<dbReference type="Proteomes" id="UP001448498">
    <property type="component" value="Chromosome 2"/>
</dbReference>
<sequence>MNPPADPLPSSPGAATFIPFLVASIALAAAYGASFLLSEHLRHCGFDSSMTGAVISTGILTMIVSALLAGWIAQRIGLMSTIVAAAVVMSVSMLAFSLAAIDARLAFAGGLLLGMGWSTFYILAPLQIIHHLRPDARIKYLTLLSGGQMVGLGLASPIGHFVAGRFGSYSVVYDGLACLCLIAAVAFYAARKWTIHTTTLPMAATGLTPARIAEILRNVTRLPIIMIALAACVFSALSNFQAAYAESRHLSPDLFFVTFTVTTVACRFTLAQTISRLPVRKLACALFGATLLALVLFVANPGSGILYVTGAIVFAIGYGLSYSTLNGMAVNLAGERGLSASASSQVFTIAYFTGLFGFPYVAGMLVAQGGVNLMIDVLIAVVVINLLMLTHTSLRPEKAPVAAR</sequence>
<proteinExistence type="predicted"/>
<feature type="transmembrane region" description="Helical" evidence="4">
    <location>
        <begin position="373"/>
        <end position="394"/>
    </location>
</feature>
<evidence type="ECO:0000256" key="3">
    <source>
        <dbReference type="ARBA" id="ARBA00023136"/>
    </source>
</evidence>
<evidence type="ECO:0000256" key="2">
    <source>
        <dbReference type="ARBA" id="ARBA00022989"/>
    </source>
</evidence>